<dbReference type="RefSeq" id="YP_009209158.1">
    <property type="nucleotide sequence ID" value="NC_028915.1"/>
</dbReference>
<evidence type="ECO:0000313" key="2">
    <source>
        <dbReference type="Proteomes" id="UP000033300"/>
    </source>
</evidence>
<sequence length="88" mass="10269">MIRKARKKPVEIEFVKYTGDNQREIYEWTNGRAYNVPDYDDDDITYFGVATLEGFLIAEVGSYIVKGVEGEFYPVEPNIFKKTYEVID</sequence>
<reference evidence="1 2" key="1">
    <citation type="journal article" date="2015" name="Virus Genes">
        <title>Complete genome analysis of two new bacteriophages isolated from impetigo strains of Staphylococcus aureus.</title>
        <authorList>
            <person name="Botka T."/>
            <person name="Ruzickova V."/>
            <person name="Konecna H."/>
            <person name="Pantucek R."/>
            <person name="Rychlik I."/>
            <person name="Zdrahal Z."/>
            <person name="Petras P."/>
            <person name="Doskar J."/>
        </authorList>
    </citation>
    <scope>NUCLEOTIDE SEQUENCE [LARGE SCALE GENOMIC DNA]</scope>
</reference>
<dbReference type="EMBL" id="KP893290">
    <property type="protein sequence ID" value="AKC04710.1"/>
    <property type="molecule type" value="Genomic_DNA"/>
</dbReference>
<name>A0A0E3T9M1_9CAUD</name>
<evidence type="ECO:0008006" key="3">
    <source>
        <dbReference type="Google" id="ProtNLM"/>
    </source>
</evidence>
<proteinExistence type="predicted"/>
<evidence type="ECO:0000313" key="1">
    <source>
        <dbReference type="EMBL" id="AKC04710.1"/>
    </source>
</evidence>
<reference evidence="2" key="2">
    <citation type="submission" date="2015-03" db="EMBL/GenBank/DDBJ databases">
        <title>Complete genome analysis of two new bacteriophages isolated from impetigo strains of Staphylococcus aureus.</title>
        <authorList>
            <person name="Botka T."/>
            <person name="Ruzickova V."/>
            <person name="Konecna H."/>
            <person name="Pantucek R."/>
            <person name="Rychlik I."/>
            <person name="Zdrahal Z."/>
            <person name="Petras P."/>
            <person name="Doskar J."/>
        </authorList>
    </citation>
    <scope>NUCLEOTIDE SEQUENCE [LARGE SCALE GENOMIC DNA]</scope>
</reference>
<dbReference type="KEGG" id="vg:26635622"/>
<dbReference type="Proteomes" id="UP000033300">
    <property type="component" value="Segment"/>
</dbReference>
<organism evidence="1 2">
    <name type="scientific">Staphylococcus phage B236</name>
    <dbReference type="NCBI Taxonomy" id="1636205"/>
    <lineage>
        <taxon>Viruses</taxon>
        <taxon>Duplodnaviria</taxon>
        <taxon>Heunggongvirae</taxon>
        <taxon>Uroviricota</taxon>
        <taxon>Caudoviricetes</taxon>
        <taxon>Azeredovirinae</taxon>
        <taxon>Phietavirus</taxon>
        <taxon>Phietavirus B236</taxon>
    </lineage>
</organism>
<dbReference type="GeneID" id="26635622"/>
<dbReference type="OrthoDB" id="21770at10239"/>
<keyword evidence="2" id="KW-1185">Reference proteome</keyword>
<accession>A0A0E3T9M1</accession>
<protein>
    <recommendedName>
        <fullName evidence="3">Phage protein</fullName>
    </recommendedName>
</protein>